<gene>
    <name evidence="2" type="ORF">B2A_11897</name>
</gene>
<dbReference type="PANTHER" id="PTHR47354">
    <property type="entry name" value="NADH OXIDOREDUCTASE HCR"/>
    <property type="match status" value="1"/>
</dbReference>
<protein>
    <submittedName>
        <fullName evidence="2">Oxidoreductase FAD/NAD(P)-binding domain protein</fullName>
    </submittedName>
</protein>
<feature type="domain" description="Oxidoreductase FAD/NAD(P)-binding" evidence="1">
    <location>
        <begin position="1"/>
        <end position="97"/>
    </location>
</feature>
<dbReference type="InterPro" id="IPR001433">
    <property type="entry name" value="OxRdtase_FAD/NAD-bd"/>
</dbReference>
<comment type="caution">
    <text evidence="2">The sequence shown here is derived from an EMBL/GenBank/DDBJ whole genome shotgun (WGS) entry which is preliminary data.</text>
</comment>
<reference evidence="2" key="2">
    <citation type="journal article" date="2014" name="ISME J.">
        <title>Microbial stratification in low pH oxic and suboxic macroscopic growths along an acid mine drainage.</title>
        <authorList>
            <person name="Mendez-Garcia C."/>
            <person name="Mesa V."/>
            <person name="Sprenger R.R."/>
            <person name="Richter M."/>
            <person name="Diez M.S."/>
            <person name="Solano J."/>
            <person name="Bargiela R."/>
            <person name="Golyshina O.V."/>
            <person name="Manteca A."/>
            <person name="Ramos J.L."/>
            <person name="Gallego J.R."/>
            <person name="Llorente I."/>
            <person name="Martins Dos Santos V.A."/>
            <person name="Jensen O.N."/>
            <person name="Pelaez A.I."/>
            <person name="Sanchez J."/>
            <person name="Ferrer M."/>
        </authorList>
    </citation>
    <scope>NUCLEOTIDE SEQUENCE</scope>
</reference>
<dbReference type="GO" id="GO:0016491">
    <property type="term" value="F:oxidoreductase activity"/>
    <property type="evidence" value="ECO:0007669"/>
    <property type="project" value="InterPro"/>
</dbReference>
<dbReference type="EMBL" id="AUZZ01008598">
    <property type="protein sequence ID" value="EQD37048.1"/>
    <property type="molecule type" value="Genomic_DNA"/>
</dbReference>
<evidence type="ECO:0000259" key="1">
    <source>
        <dbReference type="Pfam" id="PF00175"/>
    </source>
</evidence>
<dbReference type="PANTHER" id="PTHR47354:SF5">
    <property type="entry name" value="PROTEIN RFBI"/>
    <property type="match status" value="1"/>
</dbReference>
<dbReference type="Pfam" id="PF00175">
    <property type="entry name" value="NAD_binding_1"/>
    <property type="match status" value="1"/>
</dbReference>
<organism evidence="2">
    <name type="scientific">mine drainage metagenome</name>
    <dbReference type="NCBI Taxonomy" id="410659"/>
    <lineage>
        <taxon>unclassified sequences</taxon>
        <taxon>metagenomes</taxon>
        <taxon>ecological metagenomes</taxon>
    </lineage>
</organism>
<proteinExistence type="predicted"/>
<sequence length="116" mass="13164">PFFSMLRQAEAMGKKLDCSMIYSVKYPYDIIEKQELDKFSTDMELKALVTVTRPAEGDGWTGQTGRVNGEMIKKAVPDFMDRVAYICGPPEFVKALKDDLVAMGMNDREIRAEMWG</sequence>
<dbReference type="SUPFAM" id="SSF52343">
    <property type="entry name" value="Ferredoxin reductase-like, C-terminal NADP-linked domain"/>
    <property type="match status" value="1"/>
</dbReference>
<dbReference type="InterPro" id="IPR039261">
    <property type="entry name" value="FNR_nucleotide-bd"/>
</dbReference>
<dbReference type="InterPro" id="IPR050415">
    <property type="entry name" value="MRET"/>
</dbReference>
<reference evidence="2" key="1">
    <citation type="submission" date="2013-08" db="EMBL/GenBank/DDBJ databases">
        <authorList>
            <person name="Mendez C."/>
            <person name="Richter M."/>
            <person name="Ferrer M."/>
            <person name="Sanchez J."/>
        </authorList>
    </citation>
    <scope>NUCLEOTIDE SEQUENCE</scope>
</reference>
<name>T0YVJ5_9ZZZZ</name>
<dbReference type="AlphaFoldDB" id="T0YVJ5"/>
<evidence type="ECO:0000313" key="2">
    <source>
        <dbReference type="EMBL" id="EQD37048.1"/>
    </source>
</evidence>
<feature type="non-terminal residue" evidence="2">
    <location>
        <position position="1"/>
    </location>
</feature>
<accession>T0YVJ5</accession>
<dbReference type="Gene3D" id="3.40.50.80">
    <property type="entry name" value="Nucleotide-binding domain of ferredoxin-NADP reductase (FNR) module"/>
    <property type="match status" value="1"/>
</dbReference>